<dbReference type="Gene3D" id="3.30.30.170">
    <property type="match status" value="1"/>
</dbReference>
<proteinExistence type="predicted"/>
<dbReference type="InterPro" id="IPR016189">
    <property type="entry name" value="Transl_init_fac_IF2/IF5_N"/>
</dbReference>
<keyword evidence="1" id="KW-0648">Protein biosynthesis</keyword>
<dbReference type="GO" id="GO:0003743">
    <property type="term" value="F:translation initiation factor activity"/>
    <property type="evidence" value="ECO:0007669"/>
    <property type="project" value="UniProtKB-KW"/>
</dbReference>
<reference evidence="1" key="1">
    <citation type="submission" date="2019-04" db="EMBL/GenBank/DDBJ databases">
        <title>Evolution of Biomass-Degrading Anaerobic Consortia Revealed by Metagenomics.</title>
        <authorList>
            <person name="Peng X."/>
        </authorList>
    </citation>
    <scope>NUCLEOTIDE SEQUENCE</scope>
    <source>
        <strain evidence="1">SIG13</strain>
    </source>
</reference>
<dbReference type="AlphaFoldDB" id="A0A8T3VU66"/>
<name>A0A8T3VU66_9EURY</name>
<organism evidence="1 2">
    <name type="scientific">Methanobrevibacter millerae</name>
    <dbReference type="NCBI Taxonomy" id="230361"/>
    <lineage>
        <taxon>Archaea</taxon>
        <taxon>Methanobacteriati</taxon>
        <taxon>Methanobacteriota</taxon>
        <taxon>Methanomada group</taxon>
        <taxon>Methanobacteria</taxon>
        <taxon>Methanobacteriales</taxon>
        <taxon>Methanobacteriaceae</taxon>
        <taxon>Methanobrevibacter</taxon>
    </lineage>
</organism>
<dbReference type="Proteomes" id="UP000713479">
    <property type="component" value="Unassembled WGS sequence"/>
</dbReference>
<feature type="non-terminal residue" evidence="1">
    <location>
        <position position="45"/>
    </location>
</feature>
<comment type="caution">
    <text evidence="1">The sequence shown here is derived from an EMBL/GenBank/DDBJ whole genome shotgun (WGS) entry which is preliminary data.</text>
</comment>
<keyword evidence="1" id="KW-0396">Initiation factor</keyword>
<dbReference type="EMBL" id="SUTF01000016">
    <property type="protein sequence ID" value="MBE6511465.1"/>
    <property type="molecule type" value="Genomic_DNA"/>
</dbReference>
<dbReference type="SUPFAM" id="SSF100966">
    <property type="entry name" value="Translation initiation factor 2 beta, aIF2beta, N-terminal domain"/>
    <property type="match status" value="1"/>
</dbReference>
<protein>
    <submittedName>
        <fullName evidence="1">Translation initiation factor IF-2 subunit beta</fullName>
    </submittedName>
</protein>
<gene>
    <name evidence="1" type="ORF">E7Z74_09475</name>
</gene>
<evidence type="ECO:0000313" key="1">
    <source>
        <dbReference type="EMBL" id="MBE6511465.1"/>
    </source>
</evidence>
<accession>A0A8T3VU66</accession>
<sequence length="45" mass="5470">MDKYEDLLERAIDQLPPEVFEHKRFKIPKAYSDIQGNRTFIKNFK</sequence>
<evidence type="ECO:0000313" key="2">
    <source>
        <dbReference type="Proteomes" id="UP000713479"/>
    </source>
</evidence>